<evidence type="ECO:0000313" key="2">
    <source>
        <dbReference type="EMBL" id="KJA15118.1"/>
    </source>
</evidence>
<gene>
    <name evidence="2" type="ORF">HYPSUDRAFT_72228</name>
</gene>
<proteinExistence type="predicted"/>
<reference evidence="3" key="1">
    <citation type="submission" date="2014-04" db="EMBL/GenBank/DDBJ databases">
        <title>Evolutionary Origins and Diversification of the Mycorrhizal Mutualists.</title>
        <authorList>
            <consortium name="DOE Joint Genome Institute"/>
            <consortium name="Mycorrhizal Genomics Consortium"/>
            <person name="Kohler A."/>
            <person name="Kuo A."/>
            <person name="Nagy L.G."/>
            <person name="Floudas D."/>
            <person name="Copeland A."/>
            <person name="Barry K.W."/>
            <person name="Cichocki N."/>
            <person name="Veneault-Fourrey C."/>
            <person name="LaButti K."/>
            <person name="Lindquist E.A."/>
            <person name="Lipzen A."/>
            <person name="Lundell T."/>
            <person name="Morin E."/>
            <person name="Murat C."/>
            <person name="Riley R."/>
            <person name="Ohm R."/>
            <person name="Sun H."/>
            <person name="Tunlid A."/>
            <person name="Henrissat B."/>
            <person name="Grigoriev I.V."/>
            <person name="Hibbett D.S."/>
            <person name="Martin F."/>
        </authorList>
    </citation>
    <scope>NUCLEOTIDE SEQUENCE [LARGE SCALE GENOMIC DNA]</scope>
    <source>
        <strain evidence="3">FD-334 SS-4</strain>
    </source>
</reference>
<evidence type="ECO:0000256" key="1">
    <source>
        <dbReference type="SAM" id="MobiDB-lite"/>
    </source>
</evidence>
<keyword evidence="3" id="KW-1185">Reference proteome</keyword>
<sequence>MVIVRSTVSEHRRRIPPLPPPMAASCLPHTPSPPATRAPLVADLPTLTFPPDTPRPSPPTEVVVCKQSIPRDLPNCIFFNVDRQWCKRETGRPSPLAPPFYPQPMRSRVPPSMS</sequence>
<dbReference type="PROSITE" id="PS51257">
    <property type="entry name" value="PROKAR_LIPOPROTEIN"/>
    <property type="match status" value="1"/>
</dbReference>
<protein>
    <submittedName>
        <fullName evidence="2">Uncharacterized protein</fullName>
    </submittedName>
</protein>
<dbReference type="AlphaFoldDB" id="A0A0D2LWA1"/>
<accession>A0A0D2LWA1</accession>
<evidence type="ECO:0000313" key="3">
    <source>
        <dbReference type="Proteomes" id="UP000054270"/>
    </source>
</evidence>
<organism evidence="2 3">
    <name type="scientific">Hypholoma sublateritium (strain FD-334 SS-4)</name>
    <dbReference type="NCBI Taxonomy" id="945553"/>
    <lineage>
        <taxon>Eukaryota</taxon>
        <taxon>Fungi</taxon>
        <taxon>Dikarya</taxon>
        <taxon>Basidiomycota</taxon>
        <taxon>Agaricomycotina</taxon>
        <taxon>Agaricomycetes</taxon>
        <taxon>Agaricomycetidae</taxon>
        <taxon>Agaricales</taxon>
        <taxon>Agaricineae</taxon>
        <taxon>Strophariaceae</taxon>
        <taxon>Hypholoma</taxon>
    </lineage>
</organism>
<dbReference type="Proteomes" id="UP000054270">
    <property type="component" value="Unassembled WGS sequence"/>
</dbReference>
<dbReference type="EMBL" id="KN817653">
    <property type="protein sequence ID" value="KJA15118.1"/>
    <property type="molecule type" value="Genomic_DNA"/>
</dbReference>
<name>A0A0D2LWA1_HYPSF</name>
<feature type="region of interest" description="Disordered" evidence="1">
    <location>
        <begin position="91"/>
        <end position="114"/>
    </location>
</feature>
<feature type="region of interest" description="Disordered" evidence="1">
    <location>
        <begin position="6"/>
        <end position="39"/>
    </location>
</feature>